<reference evidence="12 13" key="1">
    <citation type="submission" date="2015-01" db="EMBL/GenBank/DDBJ databases">
        <title>Draft genome of the acidophilic iron oxidizer Ferrimicrobium acidiphilum strain T23.</title>
        <authorList>
            <person name="Poehlein A."/>
            <person name="Eisen S."/>
            <person name="Schloemann M."/>
            <person name="Johnson B.D."/>
            <person name="Daniel R."/>
            <person name="Muehling M."/>
        </authorList>
    </citation>
    <scope>NUCLEOTIDE SEQUENCE [LARGE SCALE GENOMIC DNA]</scope>
    <source>
        <strain evidence="12 13">T23</strain>
    </source>
</reference>
<protein>
    <recommendedName>
        <fullName evidence="7">DNA 3'-5' helicase</fullName>
        <ecNumber evidence="7">5.6.2.4</ecNumber>
    </recommendedName>
</protein>
<dbReference type="PATRIC" id="fig|1121877.4.peg.687"/>
<keyword evidence="5" id="KW-0413">Isomerase</keyword>
<evidence type="ECO:0000256" key="6">
    <source>
        <dbReference type="ARBA" id="ARBA00034617"/>
    </source>
</evidence>
<dbReference type="PANTHER" id="PTHR11070">
    <property type="entry name" value="UVRD / RECB / PCRA DNA HELICASE FAMILY MEMBER"/>
    <property type="match status" value="1"/>
</dbReference>
<dbReference type="eggNOG" id="COG1074">
    <property type="taxonomic scope" value="Bacteria"/>
</dbReference>
<gene>
    <name evidence="12" type="primary">addA</name>
    <name evidence="12" type="ORF">FEAC_06440</name>
</gene>
<evidence type="ECO:0000256" key="9">
    <source>
        <dbReference type="PROSITE-ProRule" id="PRU00560"/>
    </source>
</evidence>
<dbReference type="PROSITE" id="PS51217">
    <property type="entry name" value="UVRD_HELICASE_CTER"/>
    <property type="match status" value="1"/>
</dbReference>
<dbReference type="GO" id="GO:0000725">
    <property type="term" value="P:recombinational repair"/>
    <property type="evidence" value="ECO:0007669"/>
    <property type="project" value="TreeGrafter"/>
</dbReference>
<dbReference type="OrthoDB" id="9810135at2"/>
<keyword evidence="1 9" id="KW-0547">Nucleotide-binding</keyword>
<comment type="catalytic activity">
    <reaction evidence="8">
        <text>ATP + H2O = ADP + phosphate + H(+)</text>
        <dbReference type="Rhea" id="RHEA:13065"/>
        <dbReference type="ChEBI" id="CHEBI:15377"/>
        <dbReference type="ChEBI" id="CHEBI:15378"/>
        <dbReference type="ChEBI" id="CHEBI:30616"/>
        <dbReference type="ChEBI" id="CHEBI:43474"/>
        <dbReference type="ChEBI" id="CHEBI:456216"/>
        <dbReference type="EC" id="5.6.2.4"/>
    </reaction>
</comment>
<dbReference type="Gene3D" id="3.40.50.300">
    <property type="entry name" value="P-loop containing nucleotide triphosphate hydrolases"/>
    <property type="match status" value="4"/>
</dbReference>
<evidence type="ECO:0000256" key="8">
    <source>
        <dbReference type="ARBA" id="ARBA00048988"/>
    </source>
</evidence>
<dbReference type="Proteomes" id="UP000032336">
    <property type="component" value="Unassembled WGS sequence"/>
</dbReference>
<dbReference type="STRING" id="1121877.FEAC_06440"/>
<evidence type="ECO:0000256" key="3">
    <source>
        <dbReference type="ARBA" id="ARBA00022806"/>
    </source>
</evidence>
<dbReference type="SUPFAM" id="SSF52540">
    <property type="entry name" value="P-loop containing nucleoside triphosphate hydrolases"/>
    <property type="match status" value="1"/>
</dbReference>
<evidence type="ECO:0000256" key="7">
    <source>
        <dbReference type="ARBA" id="ARBA00034808"/>
    </source>
</evidence>
<dbReference type="EMBL" id="JXUW01000004">
    <property type="protein sequence ID" value="KJE77535.1"/>
    <property type="molecule type" value="Genomic_DNA"/>
</dbReference>
<dbReference type="Pfam" id="PF13361">
    <property type="entry name" value="UvrD_C"/>
    <property type="match status" value="2"/>
</dbReference>
<dbReference type="InterPro" id="IPR014017">
    <property type="entry name" value="DNA_helicase_UvrD-like_C"/>
</dbReference>
<dbReference type="InterPro" id="IPR000212">
    <property type="entry name" value="DNA_helicase_UvrD/REP"/>
</dbReference>
<evidence type="ECO:0000313" key="13">
    <source>
        <dbReference type="Proteomes" id="UP000032336"/>
    </source>
</evidence>
<keyword evidence="3 9" id="KW-0347">Helicase</keyword>
<evidence type="ECO:0000256" key="2">
    <source>
        <dbReference type="ARBA" id="ARBA00022801"/>
    </source>
</evidence>
<feature type="domain" description="UvrD-like helicase ATP-binding" evidence="10">
    <location>
        <begin position="7"/>
        <end position="414"/>
    </location>
</feature>
<name>A0A0D8FW74_9ACTN</name>
<dbReference type="GO" id="GO:0043138">
    <property type="term" value="F:3'-5' DNA helicase activity"/>
    <property type="evidence" value="ECO:0007669"/>
    <property type="project" value="UniProtKB-EC"/>
</dbReference>
<comment type="caution">
    <text evidence="12">The sequence shown here is derived from an EMBL/GenBank/DDBJ whole genome shotgun (WGS) entry which is preliminary data.</text>
</comment>
<accession>A0A0D8FW74</accession>
<dbReference type="Pfam" id="PF00580">
    <property type="entry name" value="UvrD-helicase"/>
    <property type="match status" value="1"/>
</dbReference>
<dbReference type="GeneID" id="78371950"/>
<evidence type="ECO:0000259" key="10">
    <source>
        <dbReference type="PROSITE" id="PS51198"/>
    </source>
</evidence>
<keyword evidence="13" id="KW-1185">Reference proteome</keyword>
<dbReference type="PROSITE" id="PS51198">
    <property type="entry name" value="UVRD_HELICASE_ATP_BIND"/>
    <property type="match status" value="1"/>
</dbReference>
<dbReference type="RefSeq" id="WP_035388580.1">
    <property type="nucleotide sequence ID" value="NZ_JXUW01000004.1"/>
</dbReference>
<keyword evidence="4 9" id="KW-0067">ATP-binding</keyword>
<feature type="domain" description="UvrD-like helicase C-terminal" evidence="11">
    <location>
        <begin position="419"/>
        <end position="702"/>
    </location>
</feature>
<dbReference type="EC" id="5.6.2.4" evidence="7"/>
<evidence type="ECO:0000259" key="11">
    <source>
        <dbReference type="PROSITE" id="PS51217"/>
    </source>
</evidence>
<evidence type="ECO:0000256" key="4">
    <source>
        <dbReference type="ARBA" id="ARBA00022840"/>
    </source>
</evidence>
<proteinExistence type="predicted"/>
<dbReference type="PANTHER" id="PTHR11070:SF2">
    <property type="entry name" value="ATP-DEPENDENT DNA HELICASE SRS2"/>
    <property type="match status" value="1"/>
</dbReference>
<evidence type="ECO:0000256" key="5">
    <source>
        <dbReference type="ARBA" id="ARBA00023235"/>
    </source>
</evidence>
<comment type="catalytic activity">
    <reaction evidence="6">
        <text>Couples ATP hydrolysis with the unwinding of duplex DNA by translocating in the 3'-5' direction.</text>
        <dbReference type="EC" id="5.6.2.4"/>
    </reaction>
</comment>
<dbReference type="GO" id="GO:0016887">
    <property type="term" value="F:ATP hydrolysis activity"/>
    <property type="evidence" value="ECO:0007669"/>
    <property type="project" value="RHEA"/>
</dbReference>
<evidence type="ECO:0000256" key="1">
    <source>
        <dbReference type="ARBA" id="ARBA00022741"/>
    </source>
</evidence>
<feature type="binding site" evidence="9">
    <location>
        <begin position="28"/>
        <end position="35"/>
    </location>
    <ligand>
        <name>ATP</name>
        <dbReference type="ChEBI" id="CHEBI:30616"/>
    </ligand>
</feature>
<dbReference type="AlphaFoldDB" id="A0A0D8FW74"/>
<dbReference type="GO" id="GO:0003677">
    <property type="term" value="F:DNA binding"/>
    <property type="evidence" value="ECO:0007669"/>
    <property type="project" value="InterPro"/>
</dbReference>
<organism evidence="12 13">
    <name type="scientific">Ferrimicrobium acidiphilum DSM 19497</name>
    <dbReference type="NCBI Taxonomy" id="1121877"/>
    <lineage>
        <taxon>Bacteria</taxon>
        <taxon>Bacillati</taxon>
        <taxon>Actinomycetota</taxon>
        <taxon>Acidimicrobiia</taxon>
        <taxon>Acidimicrobiales</taxon>
        <taxon>Acidimicrobiaceae</taxon>
        <taxon>Ferrimicrobium</taxon>
    </lineage>
</organism>
<dbReference type="GO" id="GO:0005524">
    <property type="term" value="F:ATP binding"/>
    <property type="evidence" value="ECO:0007669"/>
    <property type="project" value="UniProtKB-UniRule"/>
</dbReference>
<evidence type="ECO:0000313" key="12">
    <source>
        <dbReference type="EMBL" id="KJE77535.1"/>
    </source>
</evidence>
<keyword evidence="2 9" id="KW-0378">Hydrolase</keyword>
<dbReference type="InterPro" id="IPR014016">
    <property type="entry name" value="UvrD-like_ATP-bd"/>
</dbReference>
<sequence>MTQSGSMVQLSKRQHQAVTSRSDVAISAGAGTGKTQTMAARYLAHVEAGIRPLSIVAVTFTIRAAAELRHRILSQMRERYLANDSRVLEVEVAPIGTIHSLCQRICGEFPDESGIDFDFQVVDETSYQKLLTLEMPHLLERIPPHSYELLDYSTLKSFITDCLKDVERFRTAARVDISKIKESIRAAQRDAVDRGPWAAIEHELSQYQALRTSDRIELARLDALSGLRSLRQGDSRGWETLSQLNLRGGSANNWTAGEFDLVKEGLRGLRERIKELPEYVRIGWNDTDTEHQAAILALTEAVEIIVNQLVDLKARRHILDFNDLETHALKALANETVRAELADRWQAILVDEVQDISPIQYQILTSLGRDATLSAVGDAKQSLYRFRGADPELFSQQIAASQEHVTLDENYRTVPALVDSINAVFTELIPDYEPLNPVRTTKYARDPVEVIVVDETSDATMPRRRKVLAEQIGYRILDLLEEPFEVIDPETGMLRQAQPRDIAIISASWGMLDQVAEELQRLQLPANIVGGGPLLTTQEALDALTLLSFCANPHEDLACLALARSPMVGLSDAELAILGEEKPRSTSWFSFLVNHLGEDPRLLPISRLPFSPTFLPPSDQLAVAADLLLYPEIIARLNHPERRRADWTALLDLVDQRANEGLDTHDIVAYLRFAIDHEARIPRPPVDTDDSVSLVTIHASKGLEWPITIVTDLDRNPRRTPPLAVDPHFGIAYKLKDERSGHLSWIIEQQKEEELAEERRRWYVATTRARDHLILALASTDRVDQLLEQFAQQTEIVQVRIDATPAIPRVVPGADPPRYRMPEVDLATPSAAIKHELASRTLNDFRLCPLLLATPEAPRGVTSRLRALFLELAVEGRSISLGDLDWLPASQAESLIARAGEYQSMLSAHLVTAPELATGRATMAQWSIDWGPFLFDGTSVIDLTMTDGDVVGLSLAHADHPGIRAGVLYLAQSRIHWLSSTELATIHRELPPLMRELAAPPWGPRDDRASTCRYCRQTHSCHWVQSEDHKL</sequence>
<dbReference type="InterPro" id="IPR027417">
    <property type="entry name" value="P-loop_NTPase"/>
</dbReference>